<dbReference type="PROSITE" id="PS50157">
    <property type="entry name" value="ZINC_FINGER_C2H2_2"/>
    <property type="match status" value="1"/>
</dbReference>
<feature type="domain" description="C2H2-type" evidence="3">
    <location>
        <begin position="517"/>
        <end position="546"/>
    </location>
</feature>
<evidence type="ECO:0000259" key="3">
    <source>
        <dbReference type="PROSITE" id="PS50157"/>
    </source>
</evidence>
<feature type="region of interest" description="Disordered" evidence="2">
    <location>
        <begin position="827"/>
        <end position="854"/>
    </location>
</feature>
<sequence length="1059" mass="118288">MSGSVVDFQAQIASIMEVLANAAVAEICKVVDDGYAVVQLEMSQSHKENEFLRRKMKLMELQLARLRAERTKSSEGTVHNRFHGIRLLNRHNRDAATTGISWQNRARFSNRSFGNNSIQRDRQPIDVDQEDASSSKQLEASRDEQPANAAEEEPDLLIVKVEGEADNQSNRTSHPARTVEGSREINTQPAAATTEDPAVQPCGQRGNTSNSSMEAQSSTESERDLQPWKKKEGLGEMPGAKSGMRTTQSTLQPSSDTDHPEYTEHLRPKHRSDTVYKSDPEPESMSQVPEHTGPGLVVNQPCSLHSERTTDVPGNTRKRKCSETEIDRPSCSSYVAKMVSESPLALAKLNPGPVPQMVSGEQESSRGTSEVKSEFIVVDPHPVDEHDGGDESPLWRQGEVIEERHPQGGHSEADSLLLGGHSSNAYHHPHHTHPRVQIAARPNPPESLFYGIDLNGSFENRLDAFQSPATSTAAPFAAGSVEQQYPSWVDFEESAHLGDITGTHQDRGGGAEGARTYRCTFCGKEYPHLCQLKMHQRCIYKTNCKPLTAERWTEMERNTEDTCQLEAGDHCSNDLIQTSGLRKEHVEGQQKDEEARSFYMEVDPIAKHNYMQVPLPVESKTTSSPVKLPEDKLHVTVLQGTNFPPLQKCTSCCSFFHCPYCTFFKPAPKPRTLKHIKCHLSRAVRYNGYTMMRCTFTCRKVGHYHCPFCKKTILKKQSFLDHLKICRSLGEARSNVGPRCADASTGSVLAFKLGANSTAPVEASHRSDLTIERVETLQQWDERNKGLMTTWQMGESKAEGMELLEPIPNDENINQLIGHVGLGHVSTEGGSVGEDANPSSDESLAEKEGPSQFIEPMSKELPVTVLKGQTMPPLQRCTSCCKKYHCPFCTAFKPNTKNDVLIHLDTHISQAVFHDGYLILMCTSNCREDGHTHHHCPFCEKTHPSRSRTIIINHLRSCRGRDPGGTNADADSTTEEDHTDSLPTEDIPPFLTYSLTRNHCVKITPEKTIQREMTVCEHCGFVLHRRNLKKHLLRKHPEVATLLQREELKDADTQWRCTT</sequence>
<comment type="caution">
    <text evidence="4">The sequence shown here is derived from an EMBL/GenBank/DDBJ whole genome shotgun (WGS) entry which is preliminary data.</text>
</comment>
<proteinExistence type="predicted"/>
<dbReference type="SMART" id="SM00355">
    <property type="entry name" value="ZnF_C2H2"/>
    <property type="match status" value="4"/>
</dbReference>
<feature type="compositionally biased region" description="Polar residues" evidence="2">
    <location>
        <begin position="166"/>
        <end position="175"/>
    </location>
</feature>
<evidence type="ECO:0000256" key="2">
    <source>
        <dbReference type="SAM" id="MobiDB-lite"/>
    </source>
</evidence>
<feature type="region of interest" description="Disordered" evidence="2">
    <location>
        <begin position="112"/>
        <end position="323"/>
    </location>
</feature>
<feature type="compositionally biased region" description="Basic and acidic residues" evidence="2">
    <location>
        <begin position="220"/>
        <end position="234"/>
    </location>
</feature>
<feature type="compositionally biased region" description="Basic and acidic residues" evidence="2">
    <location>
        <begin position="256"/>
        <end position="280"/>
    </location>
</feature>
<keyword evidence="1" id="KW-0863">Zinc-finger</keyword>
<evidence type="ECO:0000313" key="5">
    <source>
        <dbReference type="Proteomes" id="UP001557470"/>
    </source>
</evidence>
<dbReference type="InterPro" id="IPR013087">
    <property type="entry name" value="Znf_C2H2_type"/>
</dbReference>
<keyword evidence="5" id="KW-1185">Reference proteome</keyword>
<keyword evidence="1" id="KW-0479">Metal-binding</keyword>
<dbReference type="AlphaFoldDB" id="A0ABD0XSR2"/>
<dbReference type="GO" id="GO:0008270">
    <property type="term" value="F:zinc ion binding"/>
    <property type="evidence" value="ECO:0007669"/>
    <property type="project" value="UniProtKB-KW"/>
</dbReference>
<dbReference type="EMBL" id="JAGEUA010000001">
    <property type="protein sequence ID" value="KAL1023834.1"/>
    <property type="molecule type" value="Genomic_DNA"/>
</dbReference>
<evidence type="ECO:0000313" key="4">
    <source>
        <dbReference type="EMBL" id="KAL1023834.1"/>
    </source>
</evidence>
<feature type="region of interest" description="Disordered" evidence="2">
    <location>
        <begin position="406"/>
        <end position="433"/>
    </location>
</feature>
<organism evidence="4 5">
    <name type="scientific">Umbra pygmaea</name>
    <name type="common">Eastern mudminnow</name>
    <dbReference type="NCBI Taxonomy" id="75934"/>
    <lineage>
        <taxon>Eukaryota</taxon>
        <taxon>Metazoa</taxon>
        <taxon>Chordata</taxon>
        <taxon>Craniata</taxon>
        <taxon>Vertebrata</taxon>
        <taxon>Euteleostomi</taxon>
        <taxon>Actinopterygii</taxon>
        <taxon>Neopterygii</taxon>
        <taxon>Teleostei</taxon>
        <taxon>Protacanthopterygii</taxon>
        <taxon>Esociformes</taxon>
        <taxon>Umbridae</taxon>
        <taxon>Umbra</taxon>
    </lineage>
</organism>
<feature type="region of interest" description="Disordered" evidence="2">
    <location>
        <begin position="958"/>
        <end position="984"/>
    </location>
</feature>
<feature type="compositionally biased region" description="Polar residues" evidence="2">
    <location>
        <begin position="244"/>
        <end position="255"/>
    </location>
</feature>
<accession>A0ABD0XSR2</accession>
<dbReference type="Proteomes" id="UP001557470">
    <property type="component" value="Unassembled WGS sequence"/>
</dbReference>
<protein>
    <recommendedName>
        <fullName evidence="3">C2H2-type domain-containing protein</fullName>
    </recommendedName>
</protein>
<gene>
    <name evidence="4" type="ORF">UPYG_G00046920</name>
</gene>
<keyword evidence="1" id="KW-0862">Zinc</keyword>
<name>A0ABD0XSR2_UMBPY</name>
<feature type="compositionally biased region" description="Polar residues" evidence="2">
    <location>
        <begin position="205"/>
        <end position="219"/>
    </location>
</feature>
<reference evidence="4 5" key="1">
    <citation type="submission" date="2024-06" db="EMBL/GenBank/DDBJ databases">
        <authorList>
            <person name="Pan Q."/>
            <person name="Wen M."/>
            <person name="Jouanno E."/>
            <person name="Zahm M."/>
            <person name="Klopp C."/>
            <person name="Cabau C."/>
            <person name="Louis A."/>
            <person name="Berthelot C."/>
            <person name="Parey E."/>
            <person name="Roest Crollius H."/>
            <person name="Montfort J."/>
            <person name="Robinson-Rechavi M."/>
            <person name="Bouchez O."/>
            <person name="Lampietro C."/>
            <person name="Lopez Roques C."/>
            <person name="Donnadieu C."/>
            <person name="Postlethwait J."/>
            <person name="Bobe J."/>
            <person name="Verreycken H."/>
            <person name="Guiguen Y."/>
        </authorList>
    </citation>
    <scope>NUCLEOTIDE SEQUENCE [LARGE SCALE GENOMIC DNA]</scope>
    <source>
        <strain evidence="4">Up_M1</strain>
        <tissue evidence="4">Testis</tissue>
    </source>
</reference>
<evidence type="ECO:0000256" key="1">
    <source>
        <dbReference type="PROSITE-ProRule" id="PRU00042"/>
    </source>
</evidence>